<dbReference type="SUPFAM" id="SSF55550">
    <property type="entry name" value="SH2 domain"/>
    <property type="match status" value="1"/>
</dbReference>
<dbReference type="InterPro" id="IPR000980">
    <property type="entry name" value="SH2"/>
</dbReference>
<dbReference type="OrthoDB" id="5979828at2759"/>
<dbReference type="Proteomes" id="UP000230750">
    <property type="component" value="Unassembled WGS sequence"/>
</dbReference>
<keyword evidence="1 2" id="KW-0727">SH2 domain</keyword>
<dbReference type="STRING" id="307972.A0A2G8LIC8"/>
<gene>
    <name evidence="5" type="ORF">BSL78_03085</name>
</gene>
<dbReference type="AlphaFoldDB" id="A0A2G8LIC8"/>
<evidence type="ECO:0000313" key="6">
    <source>
        <dbReference type="Proteomes" id="UP000230750"/>
    </source>
</evidence>
<dbReference type="PANTHER" id="PTHR10155:SF0">
    <property type="entry name" value="SUPPRESSOR OF CYTOKINE SIGNALING AT 36E, ISOFORM D"/>
    <property type="match status" value="1"/>
</dbReference>
<feature type="region of interest" description="Disordered" evidence="3">
    <location>
        <begin position="1"/>
        <end position="63"/>
    </location>
</feature>
<dbReference type="GO" id="GO:0046935">
    <property type="term" value="F:1-phosphatidylinositol-3-kinase regulator activity"/>
    <property type="evidence" value="ECO:0007669"/>
    <property type="project" value="TreeGrafter"/>
</dbReference>
<evidence type="ECO:0000256" key="3">
    <source>
        <dbReference type="SAM" id="MobiDB-lite"/>
    </source>
</evidence>
<dbReference type="Pfam" id="PF00017">
    <property type="entry name" value="SH2"/>
    <property type="match status" value="1"/>
</dbReference>
<keyword evidence="6" id="KW-1185">Reference proteome</keyword>
<dbReference type="InterPro" id="IPR036860">
    <property type="entry name" value="SH2_dom_sf"/>
</dbReference>
<dbReference type="PANTHER" id="PTHR10155">
    <property type="entry name" value="PHOSPHATIDYLINOSITOL 3-KINASE REGULATORY SUBUNIT"/>
    <property type="match status" value="1"/>
</dbReference>
<feature type="compositionally biased region" description="Polar residues" evidence="3">
    <location>
        <begin position="48"/>
        <end position="63"/>
    </location>
</feature>
<dbReference type="EMBL" id="MRZV01000068">
    <property type="protein sequence ID" value="PIK60006.1"/>
    <property type="molecule type" value="Genomic_DNA"/>
</dbReference>
<dbReference type="GO" id="GO:0046854">
    <property type="term" value="P:phosphatidylinositol phosphate biosynthetic process"/>
    <property type="evidence" value="ECO:0007669"/>
    <property type="project" value="TreeGrafter"/>
</dbReference>
<reference evidence="5 6" key="1">
    <citation type="journal article" date="2017" name="PLoS Biol.">
        <title>The sea cucumber genome provides insights into morphological evolution and visceral regeneration.</title>
        <authorList>
            <person name="Zhang X."/>
            <person name="Sun L."/>
            <person name="Yuan J."/>
            <person name="Sun Y."/>
            <person name="Gao Y."/>
            <person name="Zhang L."/>
            <person name="Li S."/>
            <person name="Dai H."/>
            <person name="Hamel J.F."/>
            <person name="Liu C."/>
            <person name="Yu Y."/>
            <person name="Liu S."/>
            <person name="Lin W."/>
            <person name="Guo K."/>
            <person name="Jin S."/>
            <person name="Xu P."/>
            <person name="Storey K.B."/>
            <person name="Huan P."/>
            <person name="Zhang T."/>
            <person name="Zhou Y."/>
            <person name="Zhang J."/>
            <person name="Lin C."/>
            <person name="Li X."/>
            <person name="Xing L."/>
            <person name="Huo D."/>
            <person name="Sun M."/>
            <person name="Wang L."/>
            <person name="Mercier A."/>
            <person name="Li F."/>
            <person name="Yang H."/>
            <person name="Xiang J."/>
        </authorList>
    </citation>
    <scope>NUCLEOTIDE SEQUENCE [LARGE SCALE GENOMIC DNA]</scope>
    <source>
        <strain evidence="5">Shaxun</strain>
        <tissue evidence="5">Muscle</tissue>
    </source>
</reference>
<comment type="caution">
    <text evidence="5">The sequence shown here is derived from an EMBL/GenBank/DDBJ whole genome shotgun (WGS) entry which is preliminary data.</text>
</comment>
<proteinExistence type="predicted"/>
<feature type="domain" description="SH2" evidence="4">
    <location>
        <begin position="153"/>
        <end position="227"/>
    </location>
</feature>
<evidence type="ECO:0000313" key="5">
    <source>
        <dbReference type="EMBL" id="PIK60006.1"/>
    </source>
</evidence>
<evidence type="ECO:0000256" key="1">
    <source>
        <dbReference type="ARBA" id="ARBA00022999"/>
    </source>
</evidence>
<accession>A0A2G8LIC8</accession>
<feature type="compositionally biased region" description="Basic residues" evidence="3">
    <location>
        <begin position="1"/>
        <end position="13"/>
    </location>
</feature>
<sequence length="227" mass="25605">MVDKGAKRKKLRGNKGILPSRKSPDFKRKKNLGSYSVTENDYQEMDDNSTTNQNVSINAPSPSAAENSDVVVVAVPSLYRAAMTSVESPSGQPTNTIPNTQPIHQVVTTTQNIYAHYDALSDNGTFSHRTVHTQIDYMHCLIPDQLSIINSPYYWGQINRFEADNLLANKPEGTFILRDSTQEEFVFSVSFRRYGRTCTRESNSGTTCSRSTLTTREFTLRRRYVAF</sequence>
<dbReference type="GO" id="GO:0005942">
    <property type="term" value="C:phosphatidylinositol 3-kinase complex"/>
    <property type="evidence" value="ECO:0007669"/>
    <property type="project" value="TreeGrafter"/>
</dbReference>
<name>A0A2G8LIC8_STIJA</name>
<protein>
    <recommendedName>
        <fullName evidence="4">SH2 domain-containing protein</fullName>
    </recommendedName>
</protein>
<evidence type="ECO:0000256" key="2">
    <source>
        <dbReference type="PROSITE-ProRule" id="PRU00191"/>
    </source>
</evidence>
<dbReference type="PROSITE" id="PS50001">
    <property type="entry name" value="SH2"/>
    <property type="match status" value="1"/>
</dbReference>
<dbReference type="Gene3D" id="3.30.505.10">
    <property type="entry name" value="SH2 domain"/>
    <property type="match status" value="1"/>
</dbReference>
<organism evidence="5 6">
    <name type="scientific">Stichopus japonicus</name>
    <name type="common">Sea cucumber</name>
    <dbReference type="NCBI Taxonomy" id="307972"/>
    <lineage>
        <taxon>Eukaryota</taxon>
        <taxon>Metazoa</taxon>
        <taxon>Echinodermata</taxon>
        <taxon>Eleutherozoa</taxon>
        <taxon>Echinozoa</taxon>
        <taxon>Holothuroidea</taxon>
        <taxon>Aspidochirotacea</taxon>
        <taxon>Aspidochirotida</taxon>
        <taxon>Stichopodidae</taxon>
        <taxon>Apostichopus</taxon>
    </lineage>
</organism>
<evidence type="ECO:0000259" key="4">
    <source>
        <dbReference type="PROSITE" id="PS50001"/>
    </source>
</evidence>